<evidence type="ECO:0000313" key="1">
    <source>
        <dbReference type="EMBL" id="ART32246.1"/>
    </source>
</evidence>
<proteinExistence type="predicted"/>
<accession>A0A1Y0B462</accession>
<geneLocation type="mitochondrion" evidence="1"/>
<keyword evidence="1" id="KW-0496">Mitochondrion</keyword>
<gene>
    <name evidence="1" type="ORF">AEK19_MT2092</name>
</gene>
<name>A0A1Y0B462_9LAMI</name>
<organism evidence="1">
    <name type="scientific">Utricularia reniformis</name>
    <dbReference type="NCBI Taxonomy" id="192314"/>
    <lineage>
        <taxon>Eukaryota</taxon>
        <taxon>Viridiplantae</taxon>
        <taxon>Streptophyta</taxon>
        <taxon>Embryophyta</taxon>
        <taxon>Tracheophyta</taxon>
        <taxon>Spermatophyta</taxon>
        <taxon>Magnoliopsida</taxon>
        <taxon>eudicotyledons</taxon>
        <taxon>Gunneridae</taxon>
        <taxon>Pentapetalae</taxon>
        <taxon>asterids</taxon>
        <taxon>lamiids</taxon>
        <taxon>Lamiales</taxon>
        <taxon>Lentibulariaceae</taxon>
        <taxon>Utricularia</taxon>
    </lineage>
</organism>
<reference evidence="1" key="1">
    <citation type="submission" date="2017-03" db="EMBL/GenBank/DDBJ databases">
        <title>The mitochondrial genome of the carnivorous plant Utricularia reniformis (Lentibulariaceae): structure, comparative analysis and evolutionary landmarks.</title>
        <authorList>
            <person name="Silva S.R."/>
            <person name="Alvarenga D.O."/>
            <person name="Michael T.P."/>
            <person name="Miranda V.F.O."/>
            <person name="Varani A.M."/>
        </authorList>
    </citation>
    <scope>NUCLEOTIDE SEQUENCE</scope>
</reference>
<sequence>MGSMAPCHSAKKIWRPYRGIKDLHILNISLLRKETKKMTAYGLAPSTVKEAPSIVTSRNIEEAVHGDEFSASQRD</sequence>
<dbReference type="EMBL" id="KY774314">
    <property type="protein sequence ID" value="ART32246.1"/>
    <property type="molecule type" value="Genomic_DNA"/>
</dbReference>
<dbReference type="AlphaFoldDB" id="A0A1Y0B462"/>
<protein>
    <submittedName>
        <fullName evidence="1">Uncharacterized protein</fullName>
    </submittedName>
</protein>